<evidence type="ECO:0000256" key="6">
    <source>
        <dbReference type="ARBA" id="ARBA00023136"/>
    </source>
</evidence>
<comment type="similarity">
    <text evidence="7">Belongs to the binding-protein-dependent transport system permease family.</text>
</comment>
<evidence type="ECO:0000256" key="7">
    <source>
        <dbReference type="RuleBase" id="RU363032"/>
    </source>
</evidence>
<keyword evidence="4 7" id="KW-0812">Transmembrane</keyword>
<feature type="transmembrane region" description="Helical" evidence="7">
    <location>
        <begin position="162"/>
        <end position="187"/>
    </location>
</feature>
<protein>
    <submittedName>
        <fullName evidence="9">Glucose/mannose transport system permease protein</fullName>
    </submittedName>
</protein>
<dbReference type="PANTHER" id="PTHR30193">
    <property type="entry name" value="ABC TRANSPORTER PERMEASE PROTEIN"/>
    <property type="match status" value="1"/>
</dbReference>
<dbReference type="Proteomes" id="UP000198307">
    <property type="component" value="Unassembled WGS sequence"/>
</dbReference>
<sequence length="305" mass="33979">MTPERARAPIHRRIANLTPQLVLVPTVLAAVIYVVMFSLWTIWISLSQSTLLPNMSFSGFDAYLTLWQSKRWTVAFTNLFVFGTLYVVGALMMGTLLAILIDQRVRFEAVWRTIFLYPLAVSFIVTGTVWRWIFHPQTGVELALKDLGWISAKFDWISDRDMALYVVVFTAIWHASGFAMALILAGLRSVDSDLVKAAQIDGASMPRIYRRVILPTIWPIFVAVAVVLLQFAIKTYDLVVALTQGGPGVATTVPAIVVYDLMFQRGQIAEGAAAAVMILLGLVCVLIPYAVWSSWRQRKEGADHG</sequence>
<accession>A0A239PUD9</accession>
<dbReference type="Pfam" id="PF00528">
    <property type="entry name" value="BPD_transp_1"/>
    <property type="match status" value="1"/>
</dbReference>
<keyword evidence="5 7" id="KW-1133">Transmembrane helix</keyword>
<keyword evidence="2 7" id="KW-0813">Transport</keyword>
<dbReference type="InterPro" id="IPR035906">
    <property type="entry name" value="MetI-like_sf"/>
</dbReference>
<evidence type="ECO:0000256" key="2">
    <source>
        <dbReference type="ARBA" id="ARBA00022448"/>
    </source>
</evidence>
<feature type="domain" description="ABC transmembrane type-1" evidence="8">
    <location>
        <begin position="76"/>
        <end position="291"/>
    </location>
</feature>
<evidence type="ECO:0000256" key="1">
    <source>
        <dbReference type="ARBA" id="ARBA00004651"/>
    </source>
</evidence>
<dbReference type="RefSeq" id="WP_089344023.1">
    <property type="nucleotide sequence ID" value="NZ_CP067132.1"/>
</dbReference>
<feature type="transmembrane region" description="Helical" evidence="7">
    <location>
        <begin position="208"/>
        <end position="233"/>
    </location>
</feature>
<dbReference type="PANTHER" id="PTHR30193:SF42">
    <property type="entry name" value="ABC TRANSPORTER PERMEASE PROTEIN"/>
    <property type="match status" value="1"/>
</dbReference>
<keyword evidence="6 7" id="KW-0472">Membrane</keyword>
<keyword evidence="3" id="KW-1003">Cell membrane</keyword>
<gene>
    <name evidence="9" type="ORF">SAMN05444959_10579</name>
</gene>
<dbReference type="SUPFAM" id="SSF161098">
    <property type="entry name" value="MetI-like"/>
    <property type="match status" value="1"/>
</dbReference>
<dbReference type="OrthoDB" id="9801818at2"/>
<dbReference type="EMBL" id="FZQB01000005">
    <property type="protein sequence ID" value="SNT73542.1"/>
    <property type="molecule type" value="Genomic_DNA"/>
</dbReference>
<dbReference type="PROSITE" id="PS50928">
    <property type="entry name" value="ABC_TM1"/>
    <property type="match status" value="1"/>
</dbReference>
<reference evidence="9 10" key="1">
    <citation type="submission" date="2017-07" db="EMBL/GenBank/DDBJ databases">
        <authorList>
            <person name="Sun Z.S."/>
            <person name="Albrecht U."/>
            <person name="Echele G."/>
            <person name="Lee C.C."/>
        </authorList>
    </citation>
    <scope>NUCLEOTIDE SEQUENCE [LARGE SCALE GENOMIC DNA]</scope>
    <source>
        <strain evidence="9 10">DSM 14827</strain>
    </source>
</reference>
<evidence type="ECO:0000259" key="8">
    <source>
        <dbReference type="PROSITE" id="PS50928"/>
    </source>
</evidence>
<dbReference type="GO" id="GO:0055085">
    <property type="term" value="P:transmembrane transport"/>
    <property type="evidence" value="ECO:0007669"/>
    <property type="project" value="InterPro"/>
</dbReference>
<evidence type="ECO:0000256" key="4">
    <source>
        <dbReference type="ARBA" id="ARBA00022692"/>
    </source>
</evidence>
<evidence type="ECO:0000313" key="9">
    <source>
        <dbReference type="EMBL" id="SNT73542.1"/>
    </source>
</evidence>
<feature type="transmembrane region" description="Helical" evidence="7">
    <location>
        <begin position="113"/>
        <end position="133"/>
    </location>
</feature>
<dbReference type="AlphaFoldDB" id="A0A239PUD9"/>
<evidence type="ECO:0000313" key="10">
    <source>
        <dbReference type="Proteomes" id="UP000198307"/>
    </source>
</evidence>
<feature type="transmembrane region" description="Helical" evidence="7">
    <location>
        <begin position="271"/>
        <end position="292"/>
    </location>
</feature>
<feature type="transmembrane region" description="Helical" evidence="7">
    <location>
        <begin position="79"/>
        <end position="101"/>
    </location>
</feature>
<feature type="transmembrane region" description="Helical" evidence="7">
    <location>
        <begin position="21"/>
        <end position="46"/>
    </location>
</feature>
<feature type="transmembrane region" description="Helical" evidence="7">
    <location>
        <begin position="239"/>
        <end position="259"/>
    </location>
</feature>
<dbReference type="InterPro" id="IPR051393">
    <property type="entry name" value="ABC_transporter_permease"/>
</dbReference>
<dbReference type="InterPro" id="IPR000515">
    <property type="entry name" value="MetI-like"/>
</dbReference>
<evidence type="ECO:0000256" key="5">
    <source>
        <dbReference type="ARBA" id="ARBA00022989"/>
    </source>
</evidence>
<dbReference type="Gene3D" id="1.10.3720.10">
    <property type="entry name" value="MetI-like"/>
    <property type="match status" value="1"/>
</dbReference>
<comment type="subcellular location">
    <subcellularLocation>
        <location evidence="1 7">Cell membrane</location>
        <topology evidence="1 7">Multi-pass membrane protein</topology>
    </subcellularLocation>
</comment>
<evidence type="ECO:0000256" key="3">
    <source>
        <dbReference type="ARBA" id="ARBA00022475"/>
    </source>
</evidence>
<dbReference type="CDD" id="cd06261">
    <property type="entry name" value="TM_PBP2"/>
    <property type="match status" value="1"/>
</dbReference>
<proteinExistence type="inferred from homology"/>
<name>A0A239PUD9_9RHOB</name>
<dbReference type="GO" id="GO:0005886">
    <property type="term" value="C:plasma membrane"/>
    <property type="evidence" value="ECO:0007669"/>
    <property type="project" value="UniProtKB-SubCell"/>
</dbReference>
<keyword evidence="10" id="KW-1185">Reference proteome</keyword>
<organism evidence="9 10">
    <name type="scientific">Paracoccus seriniphilus</name>
    <dbReference type="NCBI Taxonomy" id="184748"/>
    <lineage>
        <taxon>Bacteria</taxon>
        <taxon>Pseudomonadati</taxon>
        <taxon>Pseudomonadota</taxon>
        <taxon>Alphaproteobacteria</taxon>
        <taxon>Rhodobacterales</taxon>
        <taxon>Paracoccaceae</taxon>
        <taxon>Paracoccus</taxon>
    </lineage>
</organism>